<dbReference type="Pfam" id="PF06161">
    <property type="entry name" value="DUF975"/>
    <property type="match status" value="1"/>
</dbReference>
<keyword evidence="1" id="KW-0472">Membrane</keyword>
<keyword evidence="1" id="KW-1133">Transmembrane helix</keyword>
<dbReference type="OrthoDB" id="9784844at2"/>
<dbReference type="PANTHER" id="PTHR40076">
    <property type="entry name" value="MEMBRANE PROTEIN-RELATED"/>
    <property type="match status" value="1"/>
</dbReference>
<keyword evidence="3" id="KW-1185">Reference proteome</keyword>
<evidence type="ECO:0000313" key="3">
    <source>
        <dbReference type="Proteomes" id="UP000051789"/>
    </source>
</evidence>
<name>A0A0R2C747_9LACO</name>
<dbReference type="PANTHER" id="PTHR40076:SF1">
    <property type="entry name" value="MEMBRANE PROTEIN"/>
    <property type="match status" value="1"/>
</dbReference>
<dbReference type="STRING" id="1423810.FD19_GL001194"/>
<accession>A0A0R2C747</accession>
<dbReference type="AlphaFoldDB" id="A0A0R2C747"/>
<keyword evidence="1" id="KW-0812">Transmembrane</keyword>
<dbReference type="InterPro" id="IPR010380">
    <property type="entry name" value="DUF975"/>
</dbReference>
<dbReference type="Proteomes" id="UP000051789">
    <property type="component" value="Unassembled WGS sequence"/>
</dbReference>
<feature type="transmembrane region" description="Helical" evidence="1">
    <location>
        <begin position="195"/>
        <end position="215"/>
    </location>
</feature>
<protein>
    <recommendedName>
        <fullName evidence="4">Integral membrane protein</fullName>
    </recommendedName>
</protein>
<evidence type="ECO:0000256" key="1">
    <source>
        <dbReference type="SAM" id="Phobius"/>
    </source>
</evidence>
<sequence length="259" mass="29154">MNDSLFMTRAEMKARAKERLSHPGVRLKLALALLLPVVIMLAINLLIGIEFGQVSAHLATLSNADFVTTVQNLSANAEKKSLFGGLVTFYFFTGVSLTALDVVRNPDRRLRVFDIMFKLFSGTYFFSMLLMYILVTLIVSVGTAFFYVPGIIFTLGLRLAYYLLYDARQRGDHRGVFTLMGDSWRLMHGYKADLLVLYISFIPWYLLSIVTLGIADLYVTPYIQTTVAVFYEQVRARYAMDHPDSDAADGPRAGRGDQN</sequence>
<reference evidence="2 3" key="1">
    <citation type="journal article" date="2015" name="Genome Announc.">
        <title>Expanding the biotechnology potential of lactobacilli through comparative genomics of 213 strains and associated genera.</title>
        <authorList>
            <person name="Sun Z."/>
            <person name="Harris H.M."/>
            <person name="McCann A."/>
            <person name="Guo C."/>
            <person name="Argimon S."/>
            <person name="Zhang W."/>
            <person name="Yang X."/>
            <person name="Jeffery I.B."/>
            <person name="Cooney J.C."/>
            <person name="Kagawa T.F."/>
            <person name="Liu W."/>
            <person name="Song Y."/>
            <person name="Salvetti E."/>
            <person name="Wrobel A."/>
            <person name="Rasinkangas P."/>
            <person name="Parkhill J."/>
            <person name="Rea M.C."/>
            <person name="O'Sullivan O."/>
            <person name="Ritari J."/>
            <person name="Douillard F.P."/>
            <person name="Paul Ross R."/>
            <person name="Yang R."/>
            <person name="Briner A.E."/>
            <person name="Felis G.E."/>
            <person name="de Vos W.M."/>
            <person name="Barrangou R."/>
            <person name="Klaenhammer T.R."/>
            <person name="Caufield P.W."/>
            <person name="Cui Y."/>
            <person name="Zhang H."/>
            <person name="O'Toole P.W."/>
        </authorList>
    </citation>
    <scope>NUCLEOTIDE SEQUENCE [LARGE SCALE GENOMIC DNA]</scope>
    <source>
        <strain evidence="2 3">DSM 22698</strain>
    </source>
</reference>
<evidence type="ECO:0008006" key="4">
    <source>
        <dbReference type="Google" id="ProtNLM"/>
    </source>
</evidence>
<dbReference type="EMBL" id="AYZK01000003">
    <property type="protein sequence ID" value="KRM87045.1"/>
    <property type="molecule type" value="Genomic_DNA"/>
</dbReference>
<evidence type="ECO:0000313" key="2">
    <source>
        <dbReference type="EMBL" id="KRM87045.1"/>
    </source>
</evidence>
<comment type="caution">
    <text evidence="2">The sequence shown here is derived from an EMBL/GenBank/DDBJ whole genome shotgun (WGS) entry which is preliminary data.</text>
</comment>
<dbReference type="PATRIC" id="fig|1423810.4.peg.1230"/>
<feature type="transmembrane region" description="Helical" evidence="1">
    <location>
        <begin position="29"/>
        <end position="49"/>
    </location>
</feature>
<feature type="transmembrane region" description="Helical" evidence="1">
    <location>
        <begin position="82"/>
        <end position="103"/>
    </location>
</feature>
<organism evidence="2 3">
    <name type="scientific">Lacticaseibacillus thailandensis DSM 22698 = JCM 13996</name>
    <dbReference type="NCBI Taxonomy" id="1423810"/>
    <lineage>
        <taxon>Bacteria</taxon>
        <taxon>Bacillati</taxon>
        <taxon>Bacillota</taxon>
        <taxon>Bacilli</taxon>
        <taxon>Lactobacillales</taxon>
        <taxon>Lactobacillaceae</taxon>
        <taxon>Lacticaseibacillus</taxon>
    </lineage>
</organism>
<gene>
    <name evidence="2" type="ORF">FD19_GL001194</name>
</gene>
<feature type="transmembrane region" description="Helical" evidence="1">
    <location>
        <begin position="144"/>
        <end position="164"/>
    </location>
</feature>
<dbReference type="RefSeq" id="WP_054750228.1">
    <property type="nucleotide sequence ID" value="NZ_AYZK01000003.1"/>
</dbReference>
<feature type="transmembrane region" description="Helical" evidence="1">
    <location>
        <begin position="115"/>
        <end position="138"/>
    </location>
</feature>
<proteinExistence type="predicted"/>